<keyword evidence="5" id="KW-0458">Lysosome</keyword>
<protein>
    <recommendedName>
        <fullName evidence="6">Late endosomal/lysosomal adaptor and MAPK and MTOR activator 5</fullName>
    </recommendedName>
</protein>
<dbReference type="OMA" id="GIIYKQT"/>
<dbReference type="OrthoDB" id="76862at2759"/>
<dbReference type="SUPFAM" id="SSF103196">
    <property type="entry name" value="Roadblock/LC7 domain"/>
    <property type="match status" value="1"/>
</dbReference>
<keyword evidence="4" id="KW-0963">Cytoplasm</keyword>
<proteinExistence type="inferred from homology"/>
<evidence type="ECO:0000256" key="3">
    <source>
        <dbReference type="ARBA" id="ARBA00007795"/>
    </source>
</evidence>
<evidence type="ECO:0000256" key="5">
    <source>
        <dbReference type="ARBA" id="ARBA00023228"/>
    </source>
</evidence>
<accession>A0A7M7TGG4</accession>
<dbReference type="EnsemblMetazoa" id="XM_777942">
    <property type="protein sequence ID" value="XP_783035"/>
    <property type="gene ID" value="LOC577730"/>
</dbReference>
<keyword evidence="8" id="KW-1185">Reference proteome</keyword>
<evidence type="ECO:0000256" key="2">
    <source>
        <dbReference type="ARBA" id="ARBA00004496"/>
    </source>
</evidence>
<evidence type="ECO:0000313" key="8">
    <source>
        <dbReference type="Proteomes" id="UP000007110"/>
    </source>
</evidence>
<evidence type="ECO:0000256" key="4">
    <source>
        <dbReference type="ARBA" id="ARBA00022490"/>
    </source>
</evidence>
<dbReference type="PANTHER" id="PTHR13342">
    <property type="entry name" value="RAGULATOR COMPLEX PROTEIN LAMTOR5"/>
    <property type="match status" value="1"/>
</dbReference>
<dbReference type="PANTHER" id="PTHR13342:SF2">
    <property type="entry name" value="RAGULATOR COMPLEX PROTEIN LAMTOR5"/>
    <property type="match status" value="1"/>
</dbReference>
<name>A0A7M7TGG4_STRPU</name>
<evidence type="ECO:0000256" key="6">
    <source>
        <dbReference type="ARBA" id="ARBA00032692"/>
    </source>
</evidence>
<comment type="subcellular location">
    <subcellularLocation>
        <location evidence="2">Cytoplasm</location>
    </subcellularLocation>
    <subcellularLocation>
        <location evidence="1">Lysosome</location>
    </subcellularLocation>
</comment>
<dbReference type="FunCoup" id="A0A7M7TGG4">
    <property type="interactions" value="1143"/>
</dbReference>
<comment type="similarity">
    <text evidence="3">Belongs to the LAMTOR5 family.</text>
</comment>
<dbReference type="GO" id="GO:0005764">
    <property type="term" value="C:lysosome"/>
    <property type="evidence" value="ECO:0000318"/>
    <property type="project" value="GO_Central"/>
</dbReference>
<reference evidence="8" key="1">
    <citation type="submission" date="2015-02" db="EMBL/GenBank/DDBJ databases">
        <title>Genome sequencing for Strongylocentrotus purpuratus.</title>
        <authorList>
            <person name="Murali S."/>
            <person name="Liu Y."/>
            <person name="Vee V."/>
            <person name="English A."/>
            <person name="Wang M."/>
            <person name="Skinner E."/>
            <person name="Han Y."/>
            <person name="Muzny D.M."/>
            <person name="Worley K.C."/>
            <person name="Gibbs R.A."/>
        </authorList>
    </citation>
    <scope>NUCLEOTIDE SEQUENCE</scope>
</reference>
<dbReference type="Gene3D" id="3.30.450.30">
    <property type="entry name" value="Dynein light chain 2a, cytoplasmic"/>
    <property type="match status" value="1"/>
</dbReference>
<dbReference type="GeneID" id="577730"/>
<dbReference type="InterPro" id="IPR024135">
    <property type="entry name" value="LAMTOR5"/>
</dbReference>
<dbReference type="FunFam" id="3.30.450.30:FF:000005">
    <property type="entry name" value="Ragulator complex protein LAMTOR5 homolog"/>
    <property type="match status" value="1"/>
</dbReference>
<sequence length="92" mass="9604">MEQNLDKLLDDTMEGPGVMGVICADKQGLCYSAKGTVSVGSAGIIASLSQQAALLVPESSSAPVICLESDKGNVLIKTHQDVTIAIHKMPTY</sequence>
<organism evidence="7 8">
    <name type="scientific">Strongylocentrotus purpuratus</name>
    <name type="common">Purple sea urchin</name>
    <dbReference type="NCBI Taxonomy" id="7668"/>
    <lineage>
        <taxon>Eukaryota</taxon>
        <taxon>Metazoa</taxon>
        <taxon>Echinodermata</taxon>
        <taxon>Eleutherozoa</taxon>
        <taxon>Echinozoa</taxon>
        <taxon>Echinoidea</taxon>
        <taxon>Euechinoidea</taxon>
        <taxon>Echinacea</taxon>
        <taxon>Camarodonta</taxon>
        <taxon>Echinidea</taxon>
        <taxon>Strongylocentrotidae</taxon>
        <taxon>Strongylocentrotus</taxon>
    </lineage>
</organism>
<dbReference type="GO" id="GO:1904263">
    <property type="term" value="P:positive regulation of TORC1 signaling"/>
    <property type="evidence" value="ECO:0000318"/>
    <property type="project" value="GO_Central"/>
</dbReference>
<dbReference type="InParanoid" id="A0A7M7TGG4"/>
<reference evidence="7" key="2">
    <citation type="submission" date="2021-01" db="UniProtKB">
        <authorList>
            <consortium name="EnsemblMetazoa"/>
        </authorList>
    </citation>
    <scope>IDENTIFICATION</scope>
</reference>
<evidence type="ECO:0000256" key="1">
    <source>
        <dbReference type="ARBA" id="ARBA00004371"/>
    </source>
</evidence>
<dbReference type="RefSeq" id="XP_783035.2">
    <property type="nucleotide sequence ID" value="XM_777942.5"/>
</dbReference>
<dbReference type="PRINTS" id="PR02092">
    <property type="entry name" value="HEPBVIRUSXIP"/>
</dbReference>
<dbReference type="GO" id="GO:0071230">
    <property type="term" value="P:cellular response to amino acid stimulus"/>
    <property type="evidence" value="ECO:0000318"/>
    <property type="project" value="GO_Central"/>
</dbReference>
<evidence type="ECO:0000313" key="7">
    <source>
        <dbReference type="EnsemblMetazoa" id="XP_783035"/>
    </source>
</evidence>
<dbReference type="GO" id="GO:0043066">
    <property type="term" value="P:negative regulation of apoptotic process"/>
    <property type="evidence" value="ECO:0007669"/>
    <property type="project" value="InterPro"/>
</dbReference>
<dbReference type="Pfam" id="PF16672">
    <property type="entry name" value="LAMTOR5"/>
    <property type="match status" value="1"/>
</dbReference>
<dbReference type="Proteomes" id="UP000007110">
    <property type="component" value="Unassembled WGS sequence"/>
</dbReference>
<dbReference type="AlphaFoldDB" id="A0A7M7TGG4"/>
<dbReference type="GO" id="GO:0071986">
    <property type="term" value="C:Ragulator complex"/>
    <property type="evidence" value="ECO:0000318"/>
    <property type="project" value="GO_Central"/>
</dbReference>
<dbReference type="KEGG" id="spu:577730"/>